<dbReference type="Proteomes" id="UP000218767">
    <property type="component" value="Unassembled WGS sequence"/>
</dbReference>
<dbReference type="CDD" id="cd06257">
    <property type="entry name" value="DnaJ"/>
    <property type="match status" value="1"/>
</dbReference>
<keyword evidence="1 7" id="KW-1003">Cell membrane</keyword>
<dbReference type="HAMAP" id="MF_01153">
    <property type="entry name" value="DjlA"/>
    <property type="match status" value="1"/>
</dbReference>
<dbReference type="AlphaFoldDB" id="A0A2A4WZC3"/>
<dbReference type="InterPro" id="IPR023749">
    <property type="entry name" value="DjlA"/>
</dbReference>
<keyword evidence="4 7" id="KW-1133">Transmembrane helix</keyword>
<accession>A0A2A4WZC3</accession>
<comment type="subunit">
    <text evidence="7">Homodimer.</text>
</comment>
<dbReference type="InterPro" id="IPR050817">
    <property type="entry name" value="DjlA_DnaK_co-chaperone"/>
</dbReference>
<evidence type="ECO:0000256" key="6">
    <source>
        <dbReference type="ARBA" id="ARBA00023186"/>
    </source>
</evidence>
<keyword evidence="6 7" id="KW-0143">Chaperone</keyword>
<feature type="topological domain" description="Cytoplasmic" evidence="7">
    <location>
        <begin position="31"/>
        <end position="259"/>
    </location>
</feature>
<evidence type="ECO:0000259" key="9">
    <source>
        <dbReference type="PROSITE" id="PS50076"/>
    </source>
</evidence>
<evidence type="ECO:0000256" key="4">
    <source>
        <dbReference type="ARBA" id="ARBA00022989"/>
    </source>
</evidence>
<evidence type="ECO:0000256" key="5">
    <source>
        <dbReference type="ARBA" id="ARBA00023136"/>
    </source>
</evidence>
<dbReference type="Gene3D" id="1.10.3680.10">
    <property type="entry name" value="TerB-like"/>
    <property type="match status" value="1"/>
</dbReference>
<dbReference type="Pfam" id="PF05099">
    <property type="entry name" value="TerB"/>
    <property type="match status" value="1"/>
</dbReference>
<dbReference type="PROSITE" id="PS50076">
    <property type="entry name" value="DNAJ_2"/>
    <property type="match status" value="1"/>
</dbReference>
<sequence length="259" mass="28704">MSWWGKVVGGTFGFMMGGPLGAVLGAALGNYFDGGLDGLSLDDSLGLGATERVQSVFFTTTFALMGYVAKSDGKVTSDEIAMAERVMDQMRLNPQQRTVAINLFNEGKKKEFPIHEVLAQFKRESFRRRNLIQIFLEIIVATAFADGRLDAREKTLIEGIARDLGYSKPEFDALISRLSGQAHFNDSASSKQKIKASYELLGVSAKCSDVELKKAYRRQMNQHHPDKLVAKGLPEEMIDIATEKTQAIKAAYDLIKEQR</sequence>
<dbReference type="NCBIfam" id="NF006948">
    <property type="entry name" value="PRK09430.1"/>
    <property type="match status" value="1"/>
</dbReference>
<evidence type="ECO:0000256" key="8">
    <source>
        <dbReference type="SAM" id="Phobius"/>
    </source>
</evidence>
<gene>
    <name evidence="7" type="primary">djlA</name>
    <name evidence="10" type="ORF">COB20_13510</name>
</gene>
<dbReference type="GO" id="GO:0005886">
    <property type="term" value="C:plasma membrane"/>
    <property type="evidence" value="ECO:0007669"/>
    <property type="project" value="UniProtKB-SubCell"/>
</dbReference>
<protein>
    <recommendedName>
        <fullName evidence="7">Co-chaperone protein DjlA</fullName>
    </recommendedName>
</protein>
<dbReference type="SUPFAM" id="SSF46565">
    <property type="entry name" value="Chaperone J-domain"/>
    <property type="match status" value="1"/>
</dbReference>
<dbReference type="SMART" id="SM00271">
    <property type="entry name" value="DnaJ"/>
    <property type="match status" value="1"/>
</dbReference>
<reference evidence="11" key="1">
    <citation type="submission" date="2017-08" db="EMBL/GenBank/DDBJ databases">
        <title>A dynamic microbial community with high functional redundancy inhabits the cold, oxic subseafloor aquifer.</title>
        <authorList>
            <person name="Tully B.J."/>
            <person name="Wheat C.G."/>
            <person name="Glazer B.T."/>
            <person name="Huber J.A."/>
        </authorList>
    </citation>
    <scope>NUCLEOTIDE SEQUENCE [LARGE SCALE GENOMIC DNA]</scope>
</reference>
<dbReference type="Gene3D" id="1.10.287.110">
    <property type="entry name" value="DnaJ domain"/>
    <property type="match status" value="1"/>
</dbReference>
<name>A0A2A4WZC3_9GAMM</name>
<dbReference type="InterPro" id="IPR007791">
    <property type="entry name" value="DjlA_N"/>
</dbReference>
<feature type="domain" description="J" evidence="9">
    <location>
        <begin position="196"/>
        <end position="259"/>
    </location>
</feature>
<dbReference type="InterPro" id="IPR029024">
    <property type="entry name" value="TerB-like"/>
</dbReference>
<feature type="topological domain" description="Periplasmic" evidence="7">
    <location>
        <begin position="1"/>
        <end position="6"/>
    </location>
</feature>
<dbReference type="CDD" id="cd07316">
    <property type="entry name" value="terB_like_DjlA"/>
    <property type="match status" value="1"/>
</dbReference>
<evidence type="ECO:0000256" key="2">
    <source>
        <dbReference type="ARBA" id="ARBA00022519"/>
    </source>
</evidence>
<evidence type="ECO:0000313" key="10">
    <source>
        <dbReference type="EMBL" id="PCI75167.1"/>
    </source>
</evidence>
<dbReference type="PRINTS" id="PR00625">
    <property type="entry name" value="JDOMAIN"/>
</dbReference>
<evidence type="ECO:0000256" key="1">
    <source>
        <dbReference type="ARBA" id="ARBA00022475"/>
    </source>
</evidence>
<evidence type="ECO:0000256" key="3">
    <source>
        <dbReference type="ARBA" id="ARBA00022692"/>
    </source>
</evidence>
<evidence type="ECO:0000256" key="7">
    <source>
        <dbReference type="HAMAP-Rule" id="MF_01153"/>
    </source>
</evidence>
<dbReference type="Pfam" id="PF00226">
    <property type="entry name" value="DnaJ"/>
    <property type="match status" value="1"/>
</dbReference>
<dbReference type="SUPFAM" id="SSF158682">
    <property type="entry name" value="TerB-like"/>
    <property type="match status" value="1"/>
</dbReference>
<keyword evidence="3 7" id="KW-0812">Transmembrane</keyword>
<organism evidence="10 11">
    <name type="scientific">SAR86 cluster bacterium</name>
    <dbReference type="NCBI Taxonomy" id="2030880"/>
    <lineage>
        <taxon>Bacteria</taxon>
        <taxon>Pseudomonadati</taxon>
        <taxon>Pseudomonadota</taxon>
        <taxon>Gammaproteobacteria</taxon>
        <taxon>SAR86 cluster</taxon>
    </lineage>
</organism>
<comment type="function">
    <text evidence="7">Regulatory DnaK co-chaperone. Direct interaction between DnaK and DjlA is needed for the induction of the wcaABCDE operon, involved in the synthesis of a colanic acid polysaccharide capsule, possibly through activation of the RcsB/RcsC phosphotransfer signaling pathway. The colanic acid capsule may help the bacterium survive conditions outside the host.</text>
</comment>
<comment type="domain">
    <text evidence="7">The transmembrane domain is a dimerization domain.</text>
</comment>
<comment type="subcellular location">
    <subcellularLocation>
        <location evidence="7">Cell inner membrane</location>
        <topology evidence="7">Single-pass type III membrane protein</topology>
    </subcellularLocation>
</comment>
<dbReference type="GO" id="GO:0051087">
    <property type="term" value="F:protein-folding chaperone binding"/>
    <property type="evidence" value="ECO:0007669"/>
    <property type="project" value="InterPro"/>
</dbReference>
<dbReference type="InterPro" id="IPR001623">
    <property type="entry name" value="DnaJ_domain"/>
</dbReference>
<feature type="transmembrane region" description="Helical" evidence="8">
    <location>
        <begin position="12"/>
        <end position="32"/>
    </location>
</feature>
<comment type="caution">
    <text evidence="10">The sequence shown here is derived from an EMBL/GenBank/DDBJ whole genome shotgun (WGS) entry which is preliminary data.</text>
</comment>
<proteinExistence type="inferred from homology"/>
<dbReference type="InterPro" id="IPR036869">
    <property type="entry name" value="J_dom_sf"/>
</dbReference>
<evidence type="ECO:0000313" key="11">
    <source>
        <dbReference type="Proteomes" id="UP000218767"/>
    </source>
</evidence>
<dbReference type="EMBL" id="NVUL01000081">
    <property type="protein sequence ID" value="PCI75167.1"/>
    <property type="molecule type" value="Genomic_DNA"/>
</dbReference>
<keyword evidence="5 7" id="KW-0472">Membrane</keyword>
<dbReference type="PANTHER" id="PTHR24074">
    <property type="entry name" value="CO-CHAPERONE PROTEIN DJLA"/>
    <property type="match status" value="1"/>
</dbReference>
<keyword evidence="2 7" id="KW-0997">Cell inner membrane</keyword>